<organism evidence="1">
    <name type="scientific">marine sediment metagenome</name>
    <dbReference type="NCBI Taxonomy" id="412755"/>
    <lineage>
        <taxon>unclassified sequences</taxon>
        <taxon>metagenomes</taxon>
        <taxon>ecological metagenomes</taxon>
    </lineage>
</organism>
<proteinExistence type="predicted"/>
<dbReference type="AlphaFoldDB" id="X1HK14"/>
<reference evidence="1" key="1">
    <citation type="journal article" date="2014" name="Front. Microbiol.">
        <title>High frequency of phylogenetically diverse reductive dehalogenase-homologous genes in deep subseafloor sedimentary metagenomes.</title>
        <authorList>
            <person name="Kawai M."/>
            <person name="Futagami T."/>
            <person name="Toyoda A."/>
            <person name="Takaki Y."/>
            <person name="Nishi S."/>
            <person name="Hori S."/>
            <person name="Arai W."/>
            <person name="Tsubouchi T."/>
            <person name="Morono Y."/>
            <person name="Uchiyama I."/>
            <person name="Ito T."/>
            <person name="Fujiyama A."/>
            <person name="Inagaki F."/>
            <person name="Takami H."/>
        </authorList>
    </citation>
    <scope>NUCLEOTIDE SEQUENCE</scope>
    <source>
        <strain evidence="1">Expedition CK06-06</strain>
    </source>
</reference>
<feature type="non-terminal residue" evidence="1">
    <location>
        <position position="168"/>
    </location>
</feature>
<sequence>MSVFNPFLFHPYIFSVGLFSSPDLFNLPGQFAVRPLWPLWTSRYWLNGVVHLDEANISDALLEEIIKGVMNDIRSWLIANEAGPYSTWTNIDNTPMAIRRATTYGVVASLYARNVFGLRGRFVVKVAPVDVKILSTNEGAMEYWEDLMIRALEFYLSARGLERIWIDT</sequence>
<gene>
    <name evidence="1" type="ORF">S03H2_43447</name>
</gene>
<protein>
    <submittedName>
        <fullName evidence="1">Uncharacterized protein</fullName>
    </submittedName>
</protein>
<comment type="caution">
    <text evidence="1">The sequence shown here is derived from an EMBL/GenBank/DDBJ whole genome shotgun (WGS) entry which is preliminary data.</text>
</comment>
<name>X1HK14_9ZZZZ</name>
<accession>X1HK14</accession>
<dbReference type="EMBL" id="BARU01027104">
    <property type="protein sequence ID" value="GAH70446.1"/>
    <property type="molecule type" value="Genomic_DNA"/>
</dbReference>
<evidence type="ECO:0000313" key="1">
    <source>
        <dbReference type="EMBL" id="GAH70446.1"/>
    </source>
</evidence>